<comment type="subcellular location">
    <subcellularLocation>
        <location evidence="2">Cytoplasm</location>
    </subcellularLocation>
    <subcellularLocation>
        <location evidence="1">Nucleus</location>
    </subcellularLocation>
</comment>
<dbReference type="AlphaFoldDB" id="U1HMR4"/>
<dbReference type="GO" id="GO:0000082">
    <property type="term" value="P:G1/S transition of mitotic cell cycle"/>
    <property type="evidence" value="ECO:0007669"/>
    <property type="project" value="InterPro"/>
</dbReference>
<keyword evidence="7" id="KW-0804">Transcription</keyword>
<evidence type="ECO:0000256" key="2">
    <source>
        <dbReference type="ARBA" id="ARBA00004496"/>
    </source>
</evidence>
<dbReference type="EMBL" id="KE721344">
    <property type="protein sequence ID" value="ERF70314.1"/>
    <property type="molecule type" value="Genomic_DNA"/>
</dbReference>
<dbReference type="eggNOG" id="ENOG502S25T">
    <property type="taxonomic scope" value="Eukaryota"/>
</dbReference>
<feature type="compositionally biased region" description="Polar residues" evidence="9">
    <location>
        <begin position="143"/>
        <end position="159"/>
    </location>
</feature>
<evidence type="ECO:0000313" key="10">
    <source>
        <dbReference type="EMBL" id="ERF70314.1"/>
    </source>
</evidence>
<protein>
    <submittedName>
        <fullName evidence="10">Uncharacterized protein</fullName>
    </submittedName>
</protein>
<dbReference type="InterPro" id="IPR013734">
    <property type="entry name" value="TF_Nrm1/Whi5"/>
</dbReference>
<feature type="compositionally biased region" description="Polar residues" evidence="9">
    <location>
        <begin position="57"/>
        <end position="79"/>
    </location>
</feature>
<evidence type="ECO:0000256" key="7">
    <source>
        <dbReference type="ARBA" id="ARBA00023163"/>
    </source>
</evidence>
<evidence type="ECO:0000256" key="3">
    <source>
        <dbReference type="ARBA" id="ARBA00006922"/>
    </source>
</evidence>
<dbReference type="HOGENOM" id="CLU_679766_0_0_1"/>
<dbReference type="InterPro" id="IPR039198">
    <property type="entry name" value="Srl3/Whi5"/>
</dbReference>
<accession>U1HMR4</accession>
<dbReference type="GO" id="GO:0033309">
    <property type="term" value="C:SBF transcription complex"/>
    <property type="evidence" value="ECO:0007669"/>
    <property type="project" value="TreeGrafter"/>
</dbReference>
<evidence type="ECO:0000256" key="4">
    <source>
        <dbReference type="ARBA" id="ARBA00022490"/>
    </source>
</evidence>
<reference evidence="11" key="1">
    <citation type="journal article" date="2014" name="BMC Genomics">
        <title>Genome characteristics reveal the impact of lichenization on lichen-forming fungus Endocarpon pusillum Hedwig (Verrucariales, Ascomycota).</title>
        <authorList>
            <person name="Wang Y.-Y."/>
            <person name="Liu B."/>
            <person name="Zhang X.-Y."/>
            <person name="Zhou Q.-M."/>
            <person name="Zhang T."/>
            <person name="Li H."/>
            <person name="Yu Y.-F."/>
            <person name="Zhang X.-L."/>
            <person name="Hao X.-Y."/>
            <person name="Wang M."/>
            <person name="Wang L."/>
            <person name="Wei J.-C."/>
        </authorList>
    </citation>
    <scope>NUCLEOTIDE SEQUENCE [LARGE SCALE GENOMIC DNA]</scope>
    <source>
        <strain evidence="11">Z07020 / HMAS-L-300199</strain>
    </source>
</reference>
<feature type="compositionally biased region" description="Polar residues" evidence="9">
    <location>
        <begin position="307"/>
        <end position="320"/>
    </location>
</feature>
<evidence type="ECO:0000256" key="5">
    <source>
        <dbReference type="ARBA" id="ARBA00022491"/>
    </source>
</evidence>
<organism evidence="10 11">
    <name type="scientific">Endocarpon pusillum (strain Z07020 / HMAS-L-300199)</name>
    <name type="common">Lichen-forming fungus</name>
    <dbReference type="NCBI Taxonomy" id="1263415"/>
    <lineage>
        <taxon>Eukaryota</taxon>
        <taxon>Fungi</taxon>
        <taxon>Dikarya</taxon>
        <taxon>Ascomycota</taxon>
        <taxon>Pezizomycotina</taxon>
        <taxon>Eurotiomycetes</taxon>
        <taxon>Chaetothyriomycetidae</taxon>
        <taxon>Verrucariales</taxon>
        <taxon>Verrucariaceae</taxon>
        <taxon>Endocarpon</taxon>
    </lineage>
</organism>
<sequence length="405" mass="42644">MATQSYAQHPQDSGNHSRVQKFSPLEHSLHREKSTSPTSSHGAPHDHTEASDLEVTPPTSSSGLSSQETPNFLGQNCSLPASEGAGVNTLPAATSKSTTQSPNSAENVFGSIAAPKRTSSGQIKISNNAGGDGAGNNHGSSSRHSPTPSLPSNGSSVTELSRELRTRLSYAMVKVKNGWEANNLEEIEGHTSQHASPRTPSATTTAACSAQTVRSPQPAITPILRRQGSSSVSCESIVTAGGSSQWDNGAQGIASQWHRQPISFLVLDEDHITPISLPMGIAQRTASQNAAMEADAVETLLFMASPGNPSHHPSTSLGIMSSTRTSPPTSSQTSPFGSGFPTPDLLASPQRRVAFMDPTRTAQRTIGITCRSDEIDRMIDEMEDVSDNGGAEYISNTAYSTSARR</sequence>
<dbReference type="GO" id="GO:0003712">
    <property type="term" value="F:transcription coregulator activity"/>
    <property type="evidence" value="ECO:0007669"/>
    <property type="project" value="TreeGrafter"/>
</dbReference>
<dbReference type="PANTHER" id="PTHR28246:SF1">
    <property type="entry name" value="G1-SPECIFIC TRANSCRIPTIONAL REPRESSOR WHI5-RELATED"/>
    <property type="match status" value="1"/>
</dbReference>
<evidence type="ECO:0000256" key="6">
    <source>
        <dbReference type="ARBA" id="ARBA00023015"/>
    </source>
</evidence>
<keyword evidence="11" id="KW-1185">Reference proteome</keyword>
<keyword evidence="4" id="KW-0963">Cytoplasm</keyword>
<dbReference type="GO" id="GO:0005737">
    <property type="term" value="C:cytoplasm"/>
    <property type="evidence" value="ECO:0007669"/>
    <property type="project" value="UniProtKB-SubCell"/>
</dbReference>
<feature type="compositionally biased region" description="Low complexity" evidence="9">
    <location>
        <begin position="321"/>
        <end position="339"/>
    </location>
</feature>
<keyword evidence="5" id="KW-0678">Repressor</keyword>
<feature type="compositionally biased region" description="Low complexity" evidence="9">
    <location>
        <begin position="195"/>
        <end position="212"/>
    </location>
</feature>
<evidence type="ECO:0000313" key="11">
    <source>
        <dbReference type="Proteomes" id="UP000019373"/>
    </source>
</evidence>
<feature type="region of interest" description="Disordered" evidence="9">
    <location>
        <begin position="307"/>
        <end position="339"/>
    </location>
</feature>
<feature type="compositionally biased region" description="Polar residues" evidence="9">
    <location>
        <begin position="1"/>
        <end position="17"/>
    </location>
</feature>
<evidence type="ECO:0000256" key="8">
    <source>
        <dbReference type="ARBA" id="ARBA00023242"/>
    </source>
</evidence>
<comment type="similarity">
    <text evidence="3">Belongs to the WHI5/NRM1 family.</text>
</comment>
<dbReference type="PANTHER" id="PTHR28246">
    <property type="entry name" value="G1-SPECIFIC TRANSCRIPTIONAL REPRESSOR WHI5-RELATED"/>
    <property type="match status" value="1"/>
</dbReference>
<proteinExistence type="inferred from homology"/>
<gene>
    <name evidence="10" type="ORF">EPUS_06355</name>
</gene>
<dbReference type="Pfam" id="PF08528">
    <property type="entry name" value="Whi5"/>
    <property type="match status" value="1"/>
</dbReference>
<evidence type="ECO:0000256" key="9">
    <source>
        <dbReference type="SAM" id="MobiDB-lite"/>
    </source>
</evidence>
<dbReference type="Proteomes" id="UP000019373">
    <property type="component" value="Unassembled WGS sequence"/>
</dbReference>
<dbReference type="RefSeq" id="XP_007804076.1">
    <property type="nucleotide sequence ID" value="XM_007805885.1"/>
</dbReference>
<keyword evidence="8" id="KW-0539">Nucleus</keyword>
<feature type="region of interest" description="Disordered" evidence="9">
    <location>
        <begin position="1"/>
        <end position="160"/>
    </location>
</feature>
<name>U1HMR4_ENDPU</name>
<dbReference type="GeneID" id="19241298"/>
<feature type="region of interest" description="Disordered" evidence="9">
    <location>
        <begin position="189"/>
        <end position="215"/>
    </location>
</feature>
<keyword evidence="6" id="KW-0805">Transcription regulation</keyword>
<feature type="compositionally biased region" description="Polar residues" evidence="9">
    <location>
        <begin position="91"/>
        <end position="106"/>
    </location>
</feature>
<dbReference type="OrthoDB" id="2359117at2759"/>
<evidence type="ECO:0000256" key="1">
    <source>
        <dbReference type="ARBA" id="ARBA00004123"/>
    </source>
</evidence>